<dbReference type="InterPro" id="IPR000843">
    <property type="entry name" value="HTH_LacI"/>
</dbReference>
<dbReference type="PANTHER" id="PTHR30146:SF153">
    <property type="entry name" value="LACTOSE OPERON REPRESSOR"/>
    <property type="match status" value="1"/>
</dbReference>
<evidence type="ECO:0000256" key="2">
    <source>
        <dbReference type="ARBA" id="ARBA00023125"/>
    </source>
</evidence>
<dbReference type="SMART" id="SM00354">
    <property type="entry name" value="HTH_LACI"/>
    <property type="match status" value="1"/>
</dbReference>
<evidence type="ECO:0000256" key="4">
    <source>
        <dbReference type="SAM" id="MobiDB-lite"/>
    </source>
</evidence>
<proteinExistence type="predicted"/>
<reference evidence="7" key="1">
    <citation type="journal article" date="2019" name="Int. J. Syst. Evol. Microbiol.">
        <title>The Global Catalogue of Microorganisms (GCM) 10K type strain sequencing project: providing services to taxonomists for standard genome sequencing and annotation.</title>
        <authorList>
            <consortium name="The Broad Institute Genomics Platform"/>
            <consortium name="The Broad Institute Genome Sequencing Center for Infectious Disease"/>
            <person name="Wu L."/>
            <person name="Ma J."/>
        </authorList>
    </citation>
    <scope>NUCLEOTIDE SEQUENCE [LARGE SCALE GENOMIC DNA]</scope>
    <source>
        <strain evidence="7">JCM 3369</strain>
    </source>
</reference>
<dbReference type="Proteomes" id="UP001595955">
    <property type="component" value="Unassembled WGS sequence"/>
</dbReference>
<evidence type="ECO:0000313" key="6">
    <source>
        <dbReference type="EMBL" id="MFC4555472.1"/>
    </source>
</evidence>
<gene>
    <name evidence="6" type="ORF">ACFO3F_09460</name>
</gene>
<name>A0ABV9D9Z3_9MICO</name>
<dbReference type="CDD" id="cd01574">
    <property type="entry name" value="PBP1_LacI"/>
    <property type="match status" value="1"/>
</dbReference>
<sequence>MTEDLGTAQRRVDPTTTASSAPTATGRVRSPASIVDVAALAGVSAQTVSRVSTGYAGVRAATRERVLAAMDTLGYVPNSAARALKFGSFRTIGVVAHQLARTGESRTVEAVVEAARQEGYGVTLVEVRNPSTEDVTDAVAGLAAMAIDGLVIIRAEAVGPDTLVLPPHIPVVVSDSRFVGHLPAVATDQASGTRQAVEHLLGLGHTSVSHVAGPAGSRPGTERLEAWAATLRAAGHPVPAPYRGDWTARSGYTVGDQVADDVAAGRVSAVFCANDQMALGLMRALYEHGLRVPDDVSVVGFDDIPESAYFWPPLTSVAQDFHRVGERLVSLLFEQIRGGARPDTHVLVPVELKVRQSTAPPRA</sequence>
<dbReference type="Pfam" id="PF00356">
    <property type="entry name" value="LacI"/>
    <property type="match status" value="1"/>
</dbReference>
<evidence type="ECO:0000313" key="7">
    <source>
        <dbReference type="Proteomes" id="UP001595955"/>
    </source>
</evidence>
<organism evidence="6 7">
    <name type="scientific">Georgenia faecalis</name>
    <dbReference type="NCBI Taxonomy" id="2483799"/>
    <lineage>
        <taxon>Bacteria</taxon>
        <taxon>Bacillati</taxon>
        <taxon>Actinomycetota</taxon>
        <taxon>Actinomycetes</taxon>
        <taxon>Micrococcales</taxon>
        <taxon>Bogoriellaceae</taxon>
        <taxon>Georgenia</taxon>
    </lineage>
</organism>
<feature type="domain" description="HTH lacI-type" evidence="5">
    <location>
        <begin position="32"/>
        <end position="86"/>
    </location>
</feature>
<dbReference type="InterPro" id="IPR010982">
    <property type="entry name" value="Lambda_DNA-bd_dom_sf"/>
</dbReference>
<feature type="region of interest" description="Disordered" evidence="4">
    <location>
        <begin position="1"/>
        <end position="27"/>
    </location>
</feature>
<dbReference type="RefSeq" id="WP_244925361.1">
    <property type="nucleotide sequence ID" value="NZ_CP033325.1"/>
</dbReference>
<feature type="compositionally biased region" description="Low complexity" evidence="4">
    <location>
        <begin position="14"/>
        <end position="25"/>
    </location>
</feature>
<protein>
    <submittedName>
        <fullName evidence="6">LacI family DNA-binding transcriptional regulator</fullName>
    </submittedName>
</protein>
<evidence type="ECO:0000259" key="5">
    <source>
        <dbReference type="PROSITE" id="PS50932"/>
    </source>
</evidence>
<dbReference type="Pfam" id="PF13377">
    <property type="entry name" value="Peripla_BP_3"/>
    <property type="match status" value="1"/>
</dbReference>
<keyword evidence="2 6" id="KW-0238">DNA-binding</keyword>
<dbReference type="EMBL" id="JBHSGF010000006">
    <property type="protein sequence ID" value="MFC4555472.1"/>
    <property type="molecule type" value="Genomic_DNA"/>
</dbReference>
<evidence type="ECO:0000256" key="3">
    <source>
        <dbReference type="ARBA" id="ARBA00023163"/>
    </source>
</evidence>
<dbReference type="GO" id="GO:0003677">
    <property type="term" value="F:DNA binding"/>
    <property type="evidence" value="ECO:0007669"/>
    <property type="project" value="UniProtKB-KW"/>
</dbReference>
<dbReference type="PANTHER" id="PTHR30146">
    <property type="entry name" value="LACI-RELATED TRANSCRIPTIONAL REPRESSOR"/>
    <property type="match status" value="1"/>
</dbReference>
<keyword evidence="7" id="KW-1185">Reference proteome</keyword>
<dbReference type="Gene3D" id="3.40.50.2300">
    <property type="match status" value="2"/>
</dbReference>
<dbReference type="CDD" id="cd01392">
    <property type="entry name" value="HTH_LacI"/>
    <property type="match status" value="1"/>
</dbReference>
<dbReference type="Gene3D" id="1.10.260.40">
    <property type="entry name" value="lambda repressor-like DNA-binding domains"/>
    <property type="match status" value="1"/>
</dbReference>
<keyword evidence="1" id="KW-0805">Transcription regulation</keyword>
<dbReference type="PROSITE" id="PS50932">
    <property type="entry name" value="HTH_LACI_2"/>
    <property type="match status" value="1"/>
</dbReference>
<dbReference type="InterPro" id="IPR028082">
    <property type="entry name" value="Peripla_BP_I"/>
</dbReference>
<keyword evidence="3" id="KW-0804">Transcription</keyword>
<dbReference type="InterPro" id="IPR046335">
    <property type="entry name" value="LacI/GalR-like_sensor"/>
</dbReference>
<accession>A0ABV9D9Z3</accession>
<evidence type="ECO:0000256" key="1">
    <source>
        <dbReference type="ARBA" id="ARBA00023015"/>
    </source>
</evidence>
<dbReference type="SUPFAM" id="SSF53822">
    <property type="entry name" value="Periplasmic binding protein-like I"/>
    <property type="match status" value="1"/>
</dbReference>
<comment type="caution">
    <text evidence="6">The sequence shown here is derived from an EMBL/GenBank/DDBJ whole genome shotgun (WGS) entry which is preliminary data.</text>
</comment>
<dbReference type="SUPFAM" id="SSF47413">
    <property type="entry name" value="lambda repressor-like DNA-binding domains"/>
    <property type="match status" value="1"/>
</dbReference>